<keyword evidence="1" id="KW-0479">Metal-binding</keyword>
<feature type="non-terminal residue" evidence="6">
    <location>
        <position position="1"/>
    </location>
</feature>
<name>A0ABN7X748_GIGMA</name>
<dbReference type="Gene3D" id="2.20.25.240">
    <property type="match status" value="1"/>
</dbReference>
<dbReference type="Proteomes" id="UP000789901">
    <property type="component" value="Unassembled WGS sequence"/>
</dbReference>
<evidence type="ECO:0000313" key="6">
    <source>
        <dbReference type="EMBL" id="CAG8849300.1"/>
    </source>
</evidence>
<feature type="domain" description="MULE transposase" evidence="5">
    <location>
        <begin position="168"/>
        <end position="255"/>
    </location>
</feature>
<dbReference type="EMBL" id="CAJVQB010095613">
    <property type="protein sequence ID" value="CAG8849300.1"/>
    <property type="molecule type" value="Genomic_DNA"/>
</dbReference>
<organism evidence="6 7">
    <name type="scientific">Gigaspora margarita</name>
    <dbReference type="NCBI Taxonomy" id="4874"/>
    <lineage>
        <taxon>Eukaryota</taxon>
        <taxon>Fungi</taxon>
        <taxon>Fungi incertae sedis</taxon>
        <taxon>Mucoromycota</taxon>
        <taxon>Glomeromycotina</taxon>
        <taxon>Glomeromycetes</taxon>
        <taxon>Diversisporales</taxon>
        <taxon>Gigasporaceae</taxon>
        <taxon>Gigaspora</taxon>
    </lineage>
</organism>
<sequence length="331" mass="38175">KPKIIARGYLLVKNKSRDEKYYWCCKYKNTRSYHRRAITVLEGQEHVLKKFNNHNHAPVAAHVNIVQVLNSLKEKASTTLDYPAQIIQNTVTEMLQNSYSYMSNTNALRKQINYIRKKHLPPQPLSLQAINVSINLCQTINDIEYGEEKIMIFCTIQNLWRLQNASYWIMDGTFKTIPNLFQQLYTIHALVGKGKNALIFPLVYVLIINKLEEGYLHLFQELIELGKGSGYSLDLPIVLSNFELATINAVQNKFPILLIKVDFSSLPKFLEKIQLLTALAFLPSTEIPSAFDYIKITLPSSEKYYYVHSKVLQQIRNRANFRSVPTYSPAL</sequence>
<gene>
    <name evidence="6" type="ORF">GMARGA_LOCUS39641</name>
</gene>
<dbReference type="InterPro" id="IPR007588">
    <property type="entry name" value="Znf_FLYWCH"/>
</dbReference>
<evidence type="ECO:0000256" key="2">
    <source>
        <dbReference type="ARBA" id="ARBA00022771"/>
    </source>
</evidence>
<evidence type="ECO:0000256" key="3">
    <source>
        <dbReference type="ARBA" id="ARBA00022833"/>
    </source>
</evidence>
<evidence type="ECO:0000313" key="7">
    <source>
        <dbReference type="Proteomes" id="UP000789901"/>
    </source>
</evidence>
<dbReference type="InterPro" id="IPR018289">
    <property type="entry name" value="MULE_transposase_dom"/>
</dbReference>
<proteinExistence type="predicted"/>
<reference evidence="6 7" key="1">
    <citation type="submission" date="2021-06" db="EMBL/GenBank/DDBJ databases">
        <authorList>
            <person name="Kallberg Y."/>
            <person name="Tangrot J."/>
            <person name="Rosling A."/>
        </authorList>
    </citation>
    <scope>NUCLEOTIDE SEQUENCE [LARGE SCALE GENOMIC DNA]</scope>
    <source>
        <strain evidence="6 7">120-4 pot B 10/14</strain>
    </source>
</reference>
<keyword evidence="3" id="KW-0862">Zinc</keyword>
<dbReference type="Pfam" id="PF04500">
    <property type="entry name" value="FLYWCH"/>
    <property type="match status" value="1"/>
</dbReference>
<keyword evidence="7" id="KW-1185">Reference proteome</keyword>
<evidence type="ECO:0000259" key="4">
    <source>
        <dbReference type="Pfam" id="PF04500"/>
    </source>
</evidence>
<evidence type="ECO:0000256" key="1">
    <source>
        <dbReference type="ARBA" id="ARBA00022723"/>
    </source>
</evidence>
<protein>
    <submittedName>
        <fullName evidence="6">6187_t:CDS:1</fullName>
    </submittedName>
</protein>
<keyword evidence="2" id="KW-0863">Zinc-finger</keyword>
<evidence type="ECO:0000259" key="5">
    <source>
        <dbReference type="Pfam" id="PF10551"/>
    </source>
</evidence>
<dbReference type="Pfam" id="PF10551">
    <property type="entry name" value="MULE"/>
    <property type="match status" value="1"/>
</dbReference>
<accession>A0ABN7X748</accession>
<feature type="non-terminal residue" evidence="6">
    <location>
        <position position="331"/>
    </location>
</feature>
<feature type="domain" description="FLYWCH-type" evidence="4">
    <location>
        <begin position="1"/>
        <end position="56"/>
    </location>
</feature>
<comment type="caution">
    <text evidence="6">The sequence shown here is derived from an EMBL/GenBank/DDBJ whole genome shotgun (WGS) entry which is preliminary data.</text>
</comment>